<proteinExistence type="predicted"/>
<sequence length="1142" mass="130223">MQEDYYPRGGTRPKSNNDTIVKSENLFNTLYTKGKKKNKQTNAKKNQNDDEVVEQDLRLTCAELLSYDKIVSGMVVLGCIRNIASYTIEVEMPGRTFAKVEINAISDGLTRSLLSHVEASNDANLEENVIEGEPSWFIIREVQIQDNTATITVDTNKDDICASISKSGHIDQLVPGTCVEFTTTRVLRDGLEGRFYDDYLGYINQIYLDNPMDPLRKYEGSTINAYVLYTHPVTKFTFLTVRNPHLPQHEPALQNGFIGQAKILNNTGKGVIVRLKKSEFGLVTHKRLIKSLKLNDTSNITELVRRKFPVGGTHSCRILDYINMDKMYICTFERNALKEEIFTKDDLKVAQAVSGVIEEINASGIVVKIGKVTAFATNEHLSNSQYSDNIKRNYRVGNRINARVWNIDENGVKLTLKPDFLPDGKYLTNNEMAKRNDEYKGMVIKTYKKGALISFFGGVKGWLKCSGSSKNYTDMFYPGEIIKVTITHNNGSRLFVSLDPPEVLNTRKLQVGQYTSGTVELIKSDGIFIRTEFANFQGFLPTSQISINYKLSNVMLNKPLIVRHTKATQPIQIGQILYAKTLLIRPEFVLCSLGPQGNKQIGFMPCFIARKRLQTVLRLLQGSLQGRLQTIKLSGFEKGLKLSLENKNKSNLKNIFKRKLSKTESDDFESSPKKIRPSSPEEEEKPDINMEETDIASSENNSDVKEELNLSGIVYSDSEDEEMVSVDKKENGREEDDGDSSESERSSDSTGENVRPINGSVEFNSSEKHTGTEKRRVSFSEVIQKFPITDSDGSPRSTAKFTPPSVQNYFDSDKEEASESSSDEDDAFFFCVEQENAKPKKKKLSRAEQAEILKQQEDELRRKEIEFAEASGVPQSAEQFDRRLLAEPNSSELWTQYISFHLASTEVDKARAVVRRALQTIDIKAEQDRLNVWIASMNLENYYGTKETFTEVFEEAVRCNDDFTIYMQTIKILASTNNGSVEDYIKKARAKFKQNPKMYIEIGRIYYLQKRYEEARKLKDIALMTIKNTAETVPLIVKFAIMEFDYGEEYQAEALFETILQSTPKRVDVWSTYVDQLMKRDKIDIARRVLERAVTQQLNLKKMKMLHKKYHAFEKIFGNEETQAQQKRLLEAYMKQFENVQE</sequence>
<comment type="caution">
    <text evidence="1">The sequence shown here is derived from an EMBL/GenBank/DDBJ whole genome shotgun (WGS) entry which is preliminary data.</text>
</comment>
<reference evidence="1" key="1">
    <citation type="submission" date="2022-04" db="EMBL/GenBank/DDBJ databases">
        <title>Chromosome-scale genome assembly of Holotrichia oblita Faldermann.</title>
        <authorList>
            <person name="Rongchong L."/>
        </authorList>
    </citation>
    <scope>NUCLEOTIDE SEQUENCE</scope>
    <source>
        <strain evidence="1">81SQS9</strain>
    </source>
</reference>
<organism evidence="1 2">
    <name type="scientific">Holotrichia oblita</name>
    <name type="common">Chafer beetle</name>
    <dbReference type="NCBI Taxonomy" id="644536"/>
    <lineage>
        <taxon>Eukaryota</taxon>
        <taxon>Metazoa</taxon>
        <taxon>Ecdysozoa</taxon>
        <taxon>Arthropoda</taxon>
        <taxon>Hexapoda</taxon>
        <taxon>Insecta</taxon>
        <taxon>Pterygota</taxon>
        <taxon>Neoptera</taxon>
        <taxon>Endopterygota</taxon>
        <taxon>Coleoptera</taxon>
        <taxon>Polyphaga</taxon>
        <taxon>Scarabaeiformia</taxon>
        <taxon>Scarabaeidae</taxon>
        <taxon>Melolonthinae</taxon>
        <taxon>Holotrichia</taxon>
    </lineage>
</organism>
<evidence type="ECO:0000313" key="2">
    <source>
        <dbReference type="Proteomes" id="UP001056778"/>
    </source>
</evidence>
<accession>A0ACB9THT5</accession>
<protein>
    <submittedName>
        <fullName evidence="1">Programmed cell death protein 11 pre-rrna processing protein rrp5</fullName>
    </submittedName>
</protein>
<gene>
    <name evidence="1" type="ORF">MML48_3g00005338</name>
</gene>
<evidence type="ECO:0000313" key="1">
    <source>
        <dbReference type="EMBL" id="KAI4466361.1"/>
    </source>
</evidence>
<keyword evidence="2" id="KW-1185">Reference proteome</keyword>
<name>A0ACB9THT5_HOLOL</name>
<dbReference type="Proteomes" id="UP001056778">
    <property type="component" value="Chromosome 3"/>
</dbReference>
<dbReference type="EMBL" id="CM043017">
    <property type="protein sequence ID" value="KAI4466361.1"/>
    <property type="molecule type" value="Genomic_DNA"/>
</dbReference>